<dbReference type="Gene3D" id="3.40.50.1820">
    <property type="entry name" value="alpha/beta hydrolase"/>
    <property type="match status" value="1"/>
</dbReference>
<gene>
    <name evidence="2" type="ORF">ACFO3M_13540</name>
</gene>
<dbReference type="GO" id="GO:0016787">
    <property type="term" value="F:hydrolase activity"/>
    <property type="evidence" value="ECO:0007669"/>
    <property type="project" value="UniProtKB-KW"/>
</dbReference>
<dbReference type="RefSeq" id="WP_387989417.1">
    <property type="nucleotide sequence ID" value="NZ_JBHSGR010000014.1"/>
</dbReference>
<dbReference type="EMBL" id="JBHSGR010000014">
    <property type="protein sequence ID" value="MFC4694417.1"/>
    <property type="molecule type" value="Genomic_DNA"/>
</dbReference>
<accession>A0ABV9LLX6</accession>
<reference evidence="3" key="1">
    <citation type="journal article" date="2019" name="Int. J. Syst. Evol. Microbiol.">
        <title>The Global Catalogue of Microorganisms (GCM) 10K type strain sequencing project: providing services to taxonomists for standard genome sequencing and annotation.</title>
        <authorList>
            <consortium name="The Broad Institute Genomics Platform"/>
            <consortium name="The Broad Institute Genome Sequencing Center for Infectious Disease"/>
            <person name="Wu L."/>
            <person name="Ma J."/>
        </authorList>
    </citation>
    <scope>NUCLEOTIDE SEQUENCE [LARGE SCALE GENOMIC DNA]</scope>
    <source>
        <strain evidence="3">CCUG 62763</strain>
    </source>
</reference>
<evidence type="ECO:0000256" key="1">
    <source>
        <dbReference type="SAM" id="MobiDB-lite"/>
    </source>
</evidence>
<proteinExistence type="predicted"/>
<evidence type="ECO:0000313" key="2">
    <source>
        <dbReference type="EMBL" id="MFC4694417.1"/>
    </source>
</evidence>
<dbReference type="SUPFAM" id="SSF53474">
    <property type="entry name" value="alpha/beta-Hydrolases"/>
    <property type="match status" value="1"/>
</dbReference>
<keyword evidence="3" id="KW-1185">Reference proteome</keyword>
<dbReference type="InterPro" id="IPR029058">
    <property type="entry name" value="AB_hydrolase_fold"/>
</dbReference>
<feature type="region of interest" description="Disordered" evidence="1">
    <location>
        <begin position="59"/>
        <end position="85"/>
    </location>
</feature>
<organism evidence="2 3">
    <name type="scientific">Geodermatophilus arenarius</name>
    <dbReference type="NCBI Taxonomy" id="1137990"/>
    <lineage>
        <taxon>Bacteria</taxon>
        <taxon>Bacillati</taxon>
        <taxon>Actinomycetota</taxon>
        <taxon>Actinomycetes</taxon>
        <taxon>Geodermatophilales</taxon>
        <taxon>Geodermatophilaceae</taxon>
        <taxon>Geodermatophilus</taxon>
    </lineage>
</organism>
<evidence type="ECO:0000313" key="3">
    <source>
        <dbReference type="Proteomes" id="UP001596025"/>
    </source>
</evidence>
<protein>
    <submittedName>
        <fullName evidence="2">Alpha/beta fold hydrolase</fullName>
    </submittedName>
</protein>
<feature type="compositionally biased region" description="Low complexity" evidence="1">
    <location>
        <begin position="68"/>
        <end position="77"/>
    </location>
</feature>
<sequence>MAGRTDSTVGYAATVDLLDVHPHATLAVVDDAGHALPHERPTVLRALLAEWPARVRRRDASPAGVGRALAPAAPAAATTGQRGKR</sequence>
<comment type="caution">
    <text evidence="2">The sequence shown here is derived from an EMBL/GenBank/DDBJ whole genome shotgun (WGS) entry which is preliminary data.</text>
</comment>
<keyword evidence="2" id="KW-0378">Hydrolase</keyword>
<dbReference type="Proteomes" id="UP001596025">
    <property type="component" value="Unassembled WGS sequence"/>
</dbReference>
<name>A0ABV9LLX6_9ACTN</name>